<sequence length="86" mass="9451">MNNDNLLCARIEALKLTANSDSIKQAITGFVVVGQLDIAQLKLHAYFLRKKLQVEGITLKTSHSQELVACKHGFSNWQAAIVGLKS</sequence>
<feature type="domain" description="Glyoxalase-related protein" evidence="1">
    <location>
        <begin position="38"/>
        <end position="80"/>
    </location>
</feature>
<evidence type="ECO:0000313" key="2">
    <source>
        <dbReference type="EMBL" id="QVY04234.1"/>
    </source>
</evidence>
<dbReference type="EMBL" id="CP075039">
    <property type="protein sequence ID" value="QVY04234.1"/>
    <property type="molecule type" value="Genomic_DNA"/>
</dbReference>
<dbReference type="InterPro" id="IPR045517">
    <property type="entry name" value="Glyoxalase_8"/>
</dbReference>
<evidence type="ECO:0000259" key="1">
    <source>
        <dbReference type="Pfam" id="PF20066"/>
    </source>
</evidence>
<dbReference type="AlphaFoldDB" id="A0A8E7KKQ9"/>
<reference evidence="2" key="2">
    <citation type="submission" date="2021-05" db="EMBL/GenBank/DDBJ databases">
        <title>Whole genome PacBio Sequel sequence of Salmonella enterica subsp. enterica.</title>
        <authorList>
            <person name="Hoffmann M."/>
            <person name="Balkey M."/>
            <person name="Luo Y."/>
        </authorList>
    </citation>
    <scope>NUCLEOTIDE SEQUENCE</scope>
    <source>
        <strain evidence="2">CFSAN012509</strain>
    </source>
</reference>
<gene>
    <name evidence="2" type="ORF">QW74_03760</name>
</gene>
<protein>
    <recommendedName>
        <fullName evidence="1">Glyoxalase-related protein domain-containing protein</fullName>
    </recommendedName>
</protein>
<accession>A0A8E7KKQ9</accession>
<proteinExistence type="predicted"/>
<reference evidence="2" key="1">
    <citation type="submission" date="2018-07" db="EMBL/GenBank/DDBJ databases">
        <authorList>
            <consortium name="GenomeTrakr network: Whole genome sequencing for foodborne pathogen traceback"/>
        </authorList>
    </citation>
    <scope>NUCLEOTIDE SEQUENCE</scope>
    <source>
        <strain evidence="2">CFSAN012509</strain>
    </source>
</reference>
<dbReference type="Pfam" id="PF20066">
    <property type="entry name" value="Glyoxalase_8"/>
    <property type="match status" value="1"/>
</dbReference>
<name>A0A8E7KKQ9_SALET</name>
<organism evidence="2">
    <name type="scientific">Salmonella enterica subsp. enterica serovar Sandiego</name>
    <dbReference type="NCBI Taxonomy" id="1151002"/>
    <lineage>
        <taxon>Bacteria</taxon>
        <taxon>Pseudomonadati</taxon>
        <taxon>Pseudomonadota</taxon>
        <taxon>Gammaproteobacteria</taxon>
        <taxon>Enterobacterales</taxon>
        <taxon>Enterobacteriaceae</taxon>
        <taxon>Salmonella</taxon>
    </lineage>
</organism>